<dbReference type="PANTHER" id="PTHR33337">
    <property type="entry name" value="GFA DOMAIN-CONTAINING PROTEIN"/>
    <property type="match status" value="1"/>
</dbReference>
<evidence type="ECO:0000313" key="6">
    <source>
        <dbReference type="EMBL" id="GGB15578.1"/>
    </source>
</evidence>
<keyword evidence="2" id="KW-0479">Metal-binding</keyword>
<dbReference type="RefSeq" id="WP_055734603.1">
    <property type="nucleotide sequence ID" value="NZ_BMDY01000021.1"/>
</dbReference>
<reference evidence="7" key="1">
    <citation type="journal article" date="2019" name="Int. J. Syst. Evol. Microbiol.">
        <title>The Global Catalogue of Microorganisms (GCM) 10K type strain sequencing project: providing services to taxonomists for standard genome sequencing and annotation.</title>
        <authorList>
            <consortium name="The Broad Institute Genomics Platform"/>
            <consortium name="The Broad Institute Genome Sequencing Center for Infectious Disease"/>
            <person name="Wu L."/>
            <person name="Ma J."/>
        </authorList>
    </citation>
    <scope>NUCLEOTIDE SEQUENCE [LARGE SCALE GENOMIC DNA]</scope>
    <source>
        <strain evidence="7">CGMCC 1.10131</strain>
    </source>
</reference>
<evidence type="ECO:0000256" key="2">
    <source>
        <dbReference type="ARBA" id="ARBA00022723"/>
    </source>
</evidence>
<comment type="similarity">
    <text evidence="1">Belongs to the Gfa family.</text>
</comment>
<protein>
    <recommendedName>
        <fullName evidence="5">CENP-V/GFA domain-containing protein</fullName>
    </recommendedName>
</protein>
<keyword evidence="4" id="KW-0456">Lyase</keyword>
<dbReference type="Pfam" id="PF04828">
    <property type="entry name" value="GFA"/>
    <property type="match status" value="1"/>
</dbReference>
<dbReference type="Gene3D" id="3.90.1590.10">
    <property type="entry name" value="glutathione-dependent formaldehyde- activating enzyme (gfa)"/>
    <property type="match status" value="1"/>
</dbReference>
<proteinExistence type="inferred from homology"/>
<organism evidence="6 7">
    <name type="scientific">Agarivorans gilvus</name>
    <dbReference type="NCBI Taxonomy" id="680279"/>
    <lineage>
        <taxon>Bacteria</taxon>
        <taxon>Pseudomonadati</taxon>
        <taxon>Pseudomonadota</taxon>
        <taxon>Gammaproteobacteria</taxon>
        <taxon>Alteromonadales</taxon>
        <taxon>Alteromonadaceae</taxon>
        <taxon>Agarivorans</taxon>
    </lineage>
</organism>
<keyword evidence="7" id="KW-1185">Reference proteome</keyword>
<evidence type="ECO:0000256" key="3">
    <source>
        <dbReference type="ARBA" id="ARBA00022833"/>
    </source>
</evidence>
<dbReference type="Proteomes" id="UP000651977">
    <property type="component" value="Unassembled WGS sequence"/>
</dbReference>
<evidence type="ECO:0000256" key="4">
    <source>
        <dbReference type="ARBA" id="ARBA00023239"/>
    </source>
</evidence>
<accession>A0ABQ1I6T4</accession>
<feature type="domain" description="CENP-V/GFA" evidence="5">
    <location>
        <begin position="4"/>
        <end position="122"/>
    </location>
</feature>
<dbReference type="PROSITE" id="PS51891">
    <property type="entry name" value="CENP_V_GFA"/>
    <property type="match status" value="1"/>
</dbReference>
<dbReference type="InterPro" id="IPR011057">
    <property type="entry name" value="Mss4-like_sf"/>
</dbReference>
<gene>
    <name evidence="6" type="ORF">GCM10007414_31260</name>
</gene>
<sequence>MAIMTGSCLCGKIRYQVTQLEPQMAHCHCSMCRKFHGAAFATYGEAKAENFRWLSGEALLQQYKADNGTVRQFCRECGASLSFATANDDGSVIEFSLATLDCDIDARPDAHIFVGNKANWYQICDTLLQFKQARE</sequence>
<dbReference type="PANTHER" id="PTHR33337:SF40">
    <property type="entry name" value="CENP-V_GFA DOMAIN-CONTAINING PROTEIN-RELATED"/>
    <property type="match status" value="1"/>
</dbReference>
<dbReference type="SUPFAM" id="SSF51316">
    <property type="entry name" value="Mss4-like"/>
    <property type="match status" value="1"/>
</dbReference>
<name>A0ABQ1I6T4_9ALTE</name>
<evidence type="ECO:0000259" key="5">
    <source>
        <dbReference type="PROSITE" id="PS51891"/>
    </source>
</evidence>
<comment type="caution">
    <text evidence="6">The sequence shown here is derived from an EMBL/GenBank/DDBJ whole genome shotgun (WGS) entry which is preliminary data.</text>
</comment>
<keyword evidence="3" id="KW-0862">Zinc</keyword>
<evidence type="ECO:0000256" key="1">
    <source>
        <dbReference type="ARBA" id="ARBA00005495"/>
    </source>
</evidence>
<dbReference type="EMBL" id="BMDY01000021">
    <property type="protein sequence ID" value="GGB15578.1"/>
    <property type="molecule type" value="Genomic_DNA"/>
</dbReference>
<evidence type="ECO:0000313" key="7">
    <source>
        <dbReference type="Proteomes" id="UP000651977"/>
    </source>
</evidence>
<dbReference type="InterPro" id="IPR006913">
    <property type="entry name" value="CENP-V/GFA"/>
</dbReference>